<dbReference type="GO" id="GO:0009103">
    <property type="term" value="P:lipopolysaccharide biosynthetic process"/>
    <property type="evidence" value="ECO:0007669"/>
    <property type="project" value="TreeGrafter"/>
</dbReference>
<name>A0A4Z0V596_9BACT</name>
<dbReference type="Pfam" id="PF13439">
    <property type="entry name" value="Glyco_transf_4"/>
    <property type="match status" value="1"/>
</dbReference>
<keyword evidence="5" id="KW-1185">Reference proteome</keyword>
<dbReference type="PANTHER" id="PTHR46401">
    <property type="entry name" value="GLYCOSYLTRANSFERASE WBBK-RELATED"/>
    <property type="match status" value="1"/>
</dbReference>
<proteinExistence type="predicted"/>
<dbReference type="EMBL" id="SJSA01000001">
    <property type="protein sequence ID" value="TGG40409.1"/>
    <property type="molecule type" value="Genomic_DNA"/>
</dbReference>
<organism evidence="4 5">
    <name type="scientific">Duncaniella freteri</name>
    <dbReference type="NCBI Taxonomy" id="2530391"/>
    <lineage>
        <taxon>Bacteria</taxon>
        <taxon>Pseudomonadati</taxon>
        <taxon>Bacteroidota</taxon>
        <taxon>Bacteroidia</taxon>
        <taxon>Bacteroidales</taxon>
        <taxon>Muribaculaceae</taxon>
        <taxon>Duncaniella</taxon>
    </lineage>
</organism>
<dbReference type="Proteomes" id="UP000297635">
    <property type="component" value="Unassembled WGS sequence"/>
</dbReference>
<sequence length="374" mass="42476">MRIGFDAKKIVSNLTGIGNYSRGLVNILSADGNDECVLYTPKYGDDRCRRELLENGNVRYVYPSATSSIGRHWWRNHGMINDIRKDCLDLFHGLSNELPFGISSADIPTAVTIHDLIFLRYPNTYDLLSRLILERKTRYACKTATRIIAISEQTKRDIIDFYHTDPDKIDVVYQGCNPAFYHKESPEKIRRVRDEYNIPERYMLNVGTIEDRKNHSTIVKALARLNDPEIPLVIVSKHTSLQEKLEYEIQSLGITDRVRIINNVTFDRLPALYQGSQAAIYFSYFEGFGIPVLEGLASGVPVIAATGSCLEEAGGAGAIYCNPFAPDELADAMRQVLSDRNLRQQLSDGGKEHLKNFSTETLRDNLRKFYNRLI</sequence>
<dbReference type="SUPFAM" id="SSF53756">
    <property type="entry name" value="UDP-Glycosyltransferase/glycogen phosphorylase"/>
    <property type="match status" value="1"/>
</dbReference>
<gene>
    <name evidence="4" type="ORF">EZ315_06840</name>
</gene>
<dbReference type="InterPro" id="IPR028098">
    <property type="entry name" value="Glyco_trans_4-like_N"/>
</dbReference>
<feature type="domain" description="Glycosyltransferase subfamily 4-like N-terminal" evidence="3">
    <location>
        <begin position="16"/>
        <end position="179"/>
    </location>
</feature>
<dbReference type="GeneID" id="82149504"/>
<dbReference type="PANTHER" id="PTHR46401:SF2">
    <property type="entry name" value="GLYCOSYLTRANSFERASE WBBK-RELATED"/>
    <property type="match status" value="1"/>
</dbReference>
<evidence type="ECO:0000256" key="1">
    <source>
        <dbReference type="ARBA" id="ARBA00022679"/>
    </source>
</evidence>
<dbReference type="AlphaFoldDB" id="A0A4Z0V596"/>
<dbReference type="Pfam" id="PF00534">
    <property type="entry name" value="Glycos_transf_1"/>
    <property type="match status" value="1"/>
</dbReference>
<feature type="domain" description="Glycosyl transferase family 1" evidence="2">
    <location>
        <begin position="197"/>
        <end position="352"/>
    </location>
</feature>
<reference evidence="4 5" key="1">
    <citation type="submission" date="2019-02" db="EMBL/GenBank/DDBJ databases">
        <title>Isolation and identification of novel species under the genus Muribaculum.</title>
        <authorList>
            <person name="Miyake S."/>
            <person name="Ding Y."/>
            <person name="Low A."/>
            <person name="Soh M."/>
            <person name="Seedorf H."/>
        </authorList>
    </citation>
    <scope>NUCLEOTIDE SEQUENCE [LARGE SCALE GENOMIC DNA]</scope>
    <source>
        <strain evidence="4 5">TLL-A3</strain>
    </source>
</reference>
<evidence type="ECO:0000313" key="4">
    <source>
        <dbReference type="EMBL" id="TGG40409.1"/>
    </source>
</evidence>
<evidence type="ECO:0000259" key="2">
    <source>
        <dbReference type="Pfam" id="PF00534"/>
    </source>
</evidence>
<evidence type="ECO:0000313" key="5">
    <source>
        <dbReference type="Proteomes" id="UP000297635"/>
    </source>
</evidence>
<dbReference type="CDD" id="cd03809">
    <property type="entry name" value="GT4_MtfB-like"/>
    <property type="match status" value="1"/>
</dbReference>
<protein>
    <submittedName>
        <fullName evidence="4">Glycosyltransferase family 1 protein</fullName>
    </submittedName>
</protein>
<dbReference type="RefSeq" id="WP_135471422.1">
    <property type="nucleotide sequence ID" value="NZ_CASJPC010000017.1"/>
</dbReference>
<keyword evidence="1 4" id="KW-0808">Transferase</keyword>
<dbReference type="Gene3D" id="3.40.50.2000">
    <property type="entry name" value="Glycogen Phosphorylase B"/>
    <property type="match status" value="2"/>
</dbReference>
<dbReference type="GO" id="GO:0016757">
    <property type="term" value="F:glycosyltransferase activity"/>
    <property type="evidence" value="ECO:0007669"/>
    <property type="project" value="InterPro"/>
</dbReference>
<evidence type="ECO:0000259" key="3">
    <source>
        <dbReference type="Pfam" id="PF13439"/>
    </source>
</evidence>
<dbReference type="InterPro" id="IPR001296">
    <property type="entry name" value="Glyco_trans_1"/>
</dbReference>
<accession>A0A4Z0V596</accession>
<comment type="caution">
    <text evidence="4">The sequence shown here is derived from an EMBL/GenBank/DDBJ whole genome shotgun (WGS) entry which is preliminary data.</text>
</comment>